<dbReference type="EMBL" id="KV424078">
    <property type="protein sequence ID" value="KZT52111.1"/>
    <property type="molecule type" value="Genomic_DNA"/>
</dbReference>
<protein>
    <submittedName>
        <fullName evidence="2">Uncharacterized protein</fullName>
    </submittedName>
</protein>
<feature type="region of interest" description="Disordered" evidence="1">
    <location>
        <begin position="113"/>
        <end position="141"/>
    </location>
</feature>
<accession>A0A165D5D7</accession>
<gene>
    <name evidence="2" type="ORF">CALCODRAFT_102986</name>
</gene>
<feature type="compositionally biased region" description="Polar residues" evidence="1">
    <location>
        <begin position="125"/>
        <end position="134"/>
    </location>
</feature>
<feature type="region of interest" description="Disordered" evidence="1">
    <location>
        <begin position="1"/>
        <end position="30"/>
    </location>
</feature>
<dbReference type="InParanoid" id="A0A165D5D7"/>
<keyword evidence="3" id="KW-1185">Reference proteome</keyword>
<evidence type="ECO:0000313" key="3">
    <source>
        <dbReference type="Proteomes" id="UP000076842"/>
    </source>
</evidence>
<name>A0A165D5D7_9BASI</name>
<dbReference type="OrthoDB" id="10514425at2759"/>
<proteinExistence type="predicted"/>
<organism evidence="2 3">
    <name type="scientific">Calocera cornea HHB12733</name>
    <dbReference type="NCBI Taxonomy" id="1353952"/>
    <lineage>
        <taxon>Eukaryota</taxon>
        <taxon>Fungi</taxon>
        <taxon>Dikarya</taxon>
        <taxon>Basidiomycota</taxon>
        <taxon>Agaricomycotina</taxon>
        <taxon>Dacrymycetes</taxon>
        <taxon>Dacrymycetales</taxon>
        <taxon>Dacrymycetaceae</taxon>
        <taxon>Calocera</taxon>
    </lineage>
</organism>
<evidence type="ECO:0000313" key="2">
    <source>
        <dbReference type="EMBL" id="KZT52111.1"/>
    </source>
</evidence>
<sequence length="141" mass="15118">MVGVSGVSGEGTRLARGGSHGSTTQPAPLIHINTAPIPSCRRTCTHIPTSHLSQLQHNTTMSFGDVDSTDLENLFSDMKVTSFVDDLTRPLRWVASGLPSAGKTQRVVVGASYASGEPGSRRTTRQQLISQQMRASDRNRA</sequence>
<reference evidence="2 3" key="1">
    <citation type="journal article" date="2016" name="Mol. Biol. Evol.">
        <title>Comparative Genomics of Early-Diverging Mushroom-Forming Fungi Provides Insights into the Origins of Lignocellulose Decay Capabilities.</title>
        <authorList>
            <person name="Nagy L.G."/>
            <person name="Riley R."/>
            <person name="Tritt A."/>
            <person name="Adam C."/>
            <person name="Daum C."/>
            <person name="Floudas D."/>
            <person name="Sun H."/>
            <person name="Yadav J.S."/>
            <person name="Pangilinan J."/>
            <person name="Larsson K.H."/>
            <person name="Matsuura K."/>
            <person name="Barry K."/>
            <person name="Labutti K."/>
            <person name="Kuo R."/>
            <person name="Ohm R.A."/>
            <person name="Bhattacharya S.S."/>
            <person name="Shirouzu T."/>
            <person name="Yoshinaga Y."/>
            <person name="Martin F.M."/>
            <person name="Grigoriev I.V."/>
            <person name="Hibbett D.S."/>
        </authorList>
    </citation>
    <scope>NUCLEOTIDE SEQUENCE [LARGE SCALE GENOMIC DNA]</scope>
    <source>
        <strain evidence="2 3">HHB12733</strain>
    </source>
</reference>
<evidence type="ECO:0000256" key="1">
    <source>
        <dbReference type="SAM" id="MobiDB-lite"/>
    </source>
</evidence>
<dbReference type="Proteomes" id="UP000076842">
    <property type="component" value="Unassembled WGS sequence"/>
</dbReference>
<dbReference type="AlphaFoldDB" id="A0A165D5D7"/>